<evidence type="ECO:0000313" key="3">
    <source>
        <dbReference type="Proteomes" id="UP000185511"/>
    </source>
</evidence>
<evidence type="ECO:0000256" key="1">
    <source>
        <dbReference type="SAM" id="MobiDB-lite"/>
    </source>
</evidence>
<dbReference type="EMBL" id="CP016076">
    <property type="protein sequence ID" value="APU15343.1"/>
    <property type="molecule type" value="Genomic_DNA"/>
</dbReference>
<dbReference type="KEGG" id="acad:UA74_16565"/>
<feature type="region of interest" description="Disordered" evidence="1">
    <location>
        <begin position="44"/>
        <end position="68"/>
    </location>
</feature>
<evidence type="ECO:0000313" key="2">
    <source>
        <dbReference type="EMBL" id="APU15343.1"/>
    </source>
</evidence>
<accession>A0AAC9LCJ9</accession>
<proteinExistence type="predicted"/>
<gene>
    <name evidence="2" type="ORF">UA74_16565</name>
</gene>
<protein>
    <submittedName>
        <fullName evidence="2">Uncharacterized protein</fullName>
    </submittedName>
</protein>
<dbReference type="Proteomes" id="UP000185511">
    <property type="component" value="Chromosome"/>
</dbReference>
<dbReference type="AlphaFoldDB" id="A0AAC9LCJ9"/>
<sequence length="68" mass="7260">MTNEILSATAATGAEVDVVVTACVRPAPGAKPRRLDFVAADHSRENIDPVRNPATEDGAEWNTRRSNA</sequence>
<reference evidence="3" key="1">
    <citation type="submission" date="2016-06" db="EMBL/GenBank/DDBJ databases">
        <title>Complete genome sequence of Actinoalloteichus fjordicus DSM 46855 (=ADI127-17), type strain of the new species Actinoalloteichus fjordicus.</title>
        <authorList>
            <person name="Ruckert C."/>
            <person name="Nouioui I."/>
            <person name="Willmese J."/>
            <person name="van Wezel G."/>
            <person name="Klenk H.-P."/>
            <person name="Kalinowski J."/>
            <person name="Zotchev S.B."/>
        </authorList>
    </citation>
    <scope>NUCLEOTIDE SEQUENCE [LARGE SCALE GENOMIC DNA]</scope>
    <source>
        <strain evidence="3">ADI127-7</strain>
    </source>
</reference>
<organism evidence="2 3">
    <name type="scientific">Actinoalloteichus fjordicus</name>
    <dbReference type="NCBI Taxonomy" id="1612552"/>
    <lineage>
        <taxon>Bacteria</taxon>
        <taxon>Bacillati</taxon>
        <taxon>Actinomycetota</taxon>
        <taxon>Actinomycetes</taxon>
        <taxon>Pseudonocardiales</taxon>
        <taxon>Pseudonocardiaceae</taxon>
        <taxon>Actinoalloteichus</taxon>
    </lineage>
</organism>
<keyword evidence="3" id="KW-1185">Reference proteome</keyword>
<name>A0AAC9LCJ9_9PSEU</name>
<dbReference type="RefSeq" id="WP_075764830.1">
    <property type="nucleotide sequence ID" value="NZ_CP016076.1"/>
</dbReference>